<accession>H2CIK4</accession>
<evidence type="ECO:0000313" key="1">
    <source>
        <dbReference type="EMBL" id="EHQ05997.1"/>
    </source>
</evidence>
<keyword evidence="2" id="KW-1185">Reference proteome</keyword>
<sequence>MNLKSTLRLLILGLHLPVLLGCPGGKDEESDLLSTWGLLGFLSDTAPLKPLELEYPEAMRSEAEVAFYLSSRAGLSADRAGFKLYNAVYYSSSASATVEKRSDIRSLVMRELTEELNRLRSDIVNRADQGSAYFTFNLTPDGNCPHMTGTLTGTTRYEIGSDYATVWIDVNDMNLQLEFTECVDGTVSFKDRAALGINSNVWPYNNDYDRDVTDGTIIIEHGEFHLEDHITAVTISGESSASLPMRTDAEFLLNGKAFSLNGREEYRSLYSVHALDWNGNRLRGYDTFTGTVNGQPMTLTLPYDYNPLNERTYSTGRASKITFKKAVSGTSSTLNSVRFLKGKFWATGDNCTLLTSVDGKNWSPVSLGAGCNEDLSDIATDGAKLIIVTKYKNAYKSDNGITWTKQQLNSLYARYFGIKYLNDLWVAYGGVMDDPTIAVSDDGSTWLLVTPTDVPGASVTDTLNDAYFDGTGISIVGDNGWLGRCAANCTVGTNWTFTKKDKNKPYTGIFKRNGIFYLMADTTSAYDSTSDWSSVEEVTGSKSGFTNRVYDDGYEVHASSFNKVRSSQDGLHWRTTALYEDFGPSVYGFDCSTAICAAVGSNGTVYYKELQ</sequence>
<dbReference type="HOGENOM" id="CLU_446755_0_0_12"/>
<dbReference type="AlphaFoldDB" id="H2CIK4"/>
<dbReference type="STRING" id="183.GCA_002009735_02336"/>
<protein>
    <recommendedName>
        <fullName evidence="3">Lipoprotein</fullName>
    </recommendedName>
</protein>
<dbReference type="EMBL" id="JH597773">
    <property type="protein sequence ID" value="EHQ05997.1"/>
    <property type="molecule type" value="Genomic_DNA"/>
</dbReference>
<dbReference type="PROSITE" id="PS51257">
    <property type="entry name" value="PROKAR_LIPOPROTEIN"/>
    <property type="match status" value="1"/>
</dbReference>
<dbReference type="RefSeq" id="WP_002771115.1">
    <property type="nucleotide sequence ID" value="NZ_JH597773.1"/>
</dbReference>
<reference evidence="1 2" key="1">
    <citation type="submission" date="2011-10" db="EMBL/GenBank/DDBJ databases">
        <title>The Improved High-Quality Draft genome of Leptonema illini DSM 21528.</title>
        <authorList>
            <consortium name="US DOE Joint Genome Institute (JGI-PGF)"/>
            <person name="Lucas S."/>
            <person name="Copeland A."/>
            <person name="Lapidus A."/>
            <person name="Glavina del Rio T."/>
            <person name="Dalin E."/>
            <person name="Tice H."/>
            <person name="Bruce D."/>
            <person name="Goodwin L."/>
            <person name="Pitluck S."/>
            <person name="Peters L."/>
            <person name="Mikhailova N."/>
            <person name="Held B."/>
            <person name="Kyrpides N."/>
            <person name="Mavromatis K."/>
            <person name="Ivanova N."/>
            <person name="Markowitz V."/>
            <person name="Cheng J.-F."/>
            <person name="Hugenholtz P."/>
            <person name="Woyke T."/>
            <person name="Wu D."/>
            <person name="Gronow S."/>
            <person name="Wellnitz S."/>
            <person name="Brambilla E.-M."/>
            <person name="Klenk H.-P."/>
            <person name="Eisen J.A."/>
        </authorList>
    </citation>
    <scope>NUCLEOTIDE SEQUENCE [LARGE SCALE GENOMIC DNA]</scope>
    <source>
        <strain evidence="1 2">DSM 21528</strain>
    </source>
</reference>
<dbReference type="InterPro" id="IPR036278">
    <property type="entry name" value="Sialidase_sf"/>
</dbReference>
<evidence type="ECO:0000313" key="2">
    <source>
        <dbReference type="Proteomes" id="UP000005737"/>
    </source>
</evidence>
<proteinExistence type="predicted"/>
<dbReference type="SUPFAM" id="SSF50939">
    <property type="entry name" value="Sialidases"/>
    <property type="match status" value="1"/>
</dbReference>
<name>H2CIK4_9LEPT</name>
<organism evidence="1 2">
    <name type="scientific">Leptonema illini DSM 21528</name>
    <dbReference type="NCBI Taxonomy" id="929563"/>
    <lineage>
        <taxon>Bacteria</taxon>
        <taxon>Pseudomonadati</taxon>
        <taxon>Spirochaetota</taxon>
        <taxon>Spirochaetia</taxon>
        <taxon>Leptospirales</taxon>
        <taxon>Leptospiraceae</taxon>
        <taxon>Leptonema</taxon>
    </lineage>
</organism>
<dbReference type="Proteomes" id="UP000005737">
    <property type="component" value="Unassembled WGS sequence"/>
</dbReference>
<evidence type="ECO:0008006" key="3">
    <source>
        <dbReference type="Google" id="ProtNLM"/>
    </source>
</evidence>
<gene>
    <name evidence="1" type="ORF">Lepil_1306</name>
</gene>